<dbReference type="SMART" id="SM00409">
    <property type="entry name" value="IG"/>
    <property type="match status" value="1"/>
</dbReference>
<dbReference type="InterPro" id="IPR050504">
    <property type="entry name" value="IgSF_BTN/MOG"/>
</dbReference>
<feature type="chain" id="PRO_5044753555" description="Ig-like domain-containing protein" evidence="5">
    <location>
        <begin position="23"/>
        <end position="180"/>
    </location>
</feature>
<dbReference type="InterPro" id="IPR007110">
    <property type="entry name" value="Ig-like_dom"/>
</dbReference>
<proteinExistence type="predicted"/>
<keyword evidence="3" id="KW-0393">Immunoglobulin domain</keyword>
<accession>A0ABD2GAB5</accession>
<dbReference type="EMBL" id="JBIYXZ010002080">
    <property type="protein sequence ID" value="KAL3050925.1"/>
    <property type="molecule type" value="Genomic_DNA"/>
</dbReference>
<dbReference type="SUPFAM" id="SSF48726">
    <property type="entry name" value="Immunoglobulin"/>
    <property type="match status" value="1"/>
</dbReference>
<dbReference type="AlphaFoldDB" id="A0ABD2GAB5"/>
<evidence type="ECO:0000256" key="5">
    <source>
        <dbReference type="SAM" id="SignalP"/>
    </source>
</evidence>
<keyword evidence="4" id="KW-0812">Transmembrane</keyword>
<reference evidence="7 8" key="1">
    <citation type="journal article" date="2022" name="G3 (Bethesda)">
        <title>Evaluating Illumina-, Nanopore-, and PacBio-based genome assembly strategies with the bald notothen, Trematomus borchgrevinki.</title>
        <authorList>
            <person name="Rayamajhi N."/>
            <person name="Cheng C.C."/>
            <person name="Catchen J.M."/>
        </authorList>
    </citation>
    <scope>NUCLEOTIDE SEQUENCE [LARGE SCALE GENOMIC DNA]</scope>
    <source>
        <strain evidence="7">AGRC-2024</strain>
    </source>
</reference>
<feature type="signal peptide" evidence="5">
    <location>
        <begin position="1"/>
        <end position="22"/>
    </location>
</feature>
<gene>
    <name evidence="7" type="ORF">OYC64_001241</name>
</gene>
<dbReference type="Gene3D" id="2.60.40.10">
    <property type="entry name" value="Immunoglobulins"/>
    <property type="match status" value="1"/>
</dbReference>
<organism evidence="7 8">
    <name type="scientific">Pagothenia borchgrevinki</name>
    <name type="common">Bald rockcod</name>
    <name type="synonym">Trematomus borchgrevinki</name>
    <dbReference type="NCBI Taxonomy" id="8213"/>
    <lineage>
        <taxon>Eukaryota</taxon>
        <taxon>Metazoa</taxon>
        <taxon>Chordata</taxon>
        <taxon>Craniata</taxon>
        <taxon>Vertebrata</taxon>
        <taxon>Euteleostomi</taxon>
        <taxon>Actinopterygii</taxon>
        <taxon>Neopterygii</taxon>
        <taxon>Teleostei</taxon>
        <taxon>Neoteleostei</taxon>
        <taxon>Acanthomorphata</taxon>
        <taxon>Eupercaria</taxon>
        <taxon>Perciformes</taxon>
        <taxon>Notothenioidei</taxon>
        <taxon>Nototheniidae</taxon>
        <taxon>Pagothenia</taxon>
    </lineage>
</organism>
<evidence type="ECO:0000313" key="7">
    <source>
        <dbReference type="EMBL" id="KAL3050925.1"/>
    </source>
</evidence>
<evidence type="ECO:0000256" key="2">
    <source>
        <dbReference type="ARBA" id="ARBA00023136"/>
    </source>
</evidence>
<evidence type="ECO:0000256" key="4">
    <source>
        <dbReference type="SAM" id="Phobius"/>
    </source>
</evidence>
<dbReference type="InterPro" id="IPR013106">
    <property type="entry name" value="Ig_V-set"/>
</dbReference>
<dbReference type="PANTHER" id="PTHR24100">
    <property type="entry name" value="BUTYROPHILIN"/>
    <property type="match status" value="1"/>
</dbReference>
<dbReference type="InterPro" id="IPR003599">
    <property type="entry name" value="Ig_sub"/>
</dbReference>
<keyword evidence="8" id="KW-1185">Reference proteome</keyword>
<reference evidence="7 8" key="2">
    <citation type="journal article" date="2024" name="G3 (Bethesda)">
        <title>The genome of the cryopelagic Antarctic bald notothen, Trematomus borchgrevinki.</title>
        <authorList>
            <person name="Rayamajhi N."/>
            <person name="Rivera-Colon A.G."/>
            <person name="Minhas B.F."/>
            <person name="Cheng C.C."/>
            <person name="Catchen J.M."/>
        </authorList>
    </citation>
    <scope>NUCLEOTIDE SEQUENCE [LARGE SCALE GENOMIC DNA]</scope>
    <source>
        <strain evidence="7">AGRC-2024</strain>
    </source>
</reference>
<evidence type="ECO:0000256" key="3">
    <source>
        <dbReference type="ARBA" id="ARBA00023319"/>
    </source>
</evidence>
<keyword evidence="5" id="KW-0732">Signal</keyword>
<protein>
    <recommendedName>
        <fullName evidence="6">Ig-like domain-containing protein</fullName>
    </recommendedName>
</protein>
<evidence type="ECO:0000313" key="8">
    <source>
        <dbReference type="Proteomes" id="UP001619887"/>
    </source>
</evidence>
<dbReference type="Proteomes" id="UP001619887">
    <property type="component" value="Unassembled WGS sequence"/>
</dbReference>
<dbReference type="GO" id="GO:0016020">
    <property type="term" value="C:membrane"/>
    <property type="evidence" value="ECO:0007669"/>
    <property type="project" value="UniProtKB-SubCell"/>
</dbReference>
<keyword evidence="2 4" id="KW-0472">Membrane</keyword>
<dbReference type="PROSITE" id="PS50835">
    <property type="entry name" value="IG_LIKE"/>
    <property type="match status" value="1"/>
</dbReference>
<feature type="transmembrane region" description="Helical" evidence="4">
    <location>
        <begin position="145"/>
        <end position="167"/>
    </location>
</feature>
<sequence>MAALASAQHVFMFLWIIGSVAAGALKAKPGEDVTLQCNSPTGANVTKLVWSRSGLKDVNVFFFRDGRLNENQDPLYHGRVELKDPEMKNGAFSVLLKSVNVNDTGTYQCRVTTSTMPTELFASVLLSVSEGPPKEELEEKHRRDVGLGVGLGVGCLVVVVGVVGFALKRFVFPKSESGPL</sequence>
<comment type="subcellular location">
    <subcellularLocation>
        <location evidence="1">Membrane</location>
    </subcellularLocation>
</comment>
<dbReference type="Pfam" id="PF07686">
    <property type="entry name" value="V-set"/>
    <property type="match status" value="1"/>
</dbReference>
<dbReference type="InterPro" id="IPR036179">
    <property type="entry name" value="Ig-like_dom_sf"/>
</dbReference>
<feature type="domain" description="Ig-like" evidence="6">
    <location>
        <begin position="30"/>
        <end position="129"/>
    </location>
</feature>
<evidence type="ECO:0000259" key="6">
    <source>
        <dbReference type="PROSITE" id="PS50835"/>
    </source>
</evidence>
<evidence type="ECO:0000256" key="1">
    <source>
        <dbReference type="ARBA" id="ARBA00004370"/>
    </source>
</evidence>
<name>A0ABD2GAB5_PAGBO</name>
<comment type="caution">
    <text evidence="7">The sequence shown here is derived from an EMBL/GenBank/DDBJ whole genome shotgun (WGS) entry which is preliminary data.</text>
</comment>
<keyword evidence="4" id="KW-1133">Transmembrane helix</keyword>
<dbReference type="InterPro" id="IPR013783">
    <property type="entry name" value="Ig-like_fold"/>
</dbReference>